<comment type="caution">
    <text evidence="2">The sequence shown here is derived from an EMBL/GenBank/DDBJ whole genome shotgun (WGS) entry which is preliminary data.</text>
</comment>
<accession>A0AA36JBT5</accession>
<dbReference type="Proteomes" id="UP001178507">
    <property type="component" value="Unassembled WGS sequence"/>
</dbReference>
<gene>
    <name evidence="2" type="ORF">EVOR1521_LOCUS25147</name>
</gene>
<evidence type="ECO:0000313" key="2">
    <source>
        <dbReference type="EMBL" id="CAJ1402204.1"/>
    </source>
</evidence>
<keyword evidence="3" id="KW-1185">Reference proteome</keyword>
<dbReference type="SUPFAM" id="SSF54236">
    <property type="entry name" value="Ubiquitin-like"/>
    <property type="match status" value="1"/>
</dbReference>
<reference evidence="2" key="1">
    <citation type="submission" date="2023-08" db="EMBL/GenBank/DDBJ databases">
        <authorList>
            <person name="Chen Y."/>
            <person name="Shah S."/>
            <person name="Dougan E. K."/>
            <person name="Thang M."/>
            <person name="Chan C."/>
        </authorList>
    </citation>
    <scope>NUCLEOTIDE SEQUENCE</scope>
</reference>
<evidence type="ECO:0000313" key="3">
    <source>
        <dbReference type="Proteomes" id="UP001178507"/>
    </source>
</evidence>
<name>A0AA36JBT5_9DINO</name>
<sequence>MGWFCRCRRREEEPFDTPPVRQSSFTDGAVSEGTDGRRALMSPKRHPRRTRIFVRMPSGDILPADMDLEWTTMQASEYIVANCRNVGLKDLEGHEAFNLRFRRRILSSDLTLKESGAEIGSILGLVPSESQVPPE</sequence>
<evidence type="ECO:0008006" key="4">
    <source>
        <dbReference type="Google" id="ProtNLM"/>
    </source>
</evidence>
<evidence type="ECO:0000256" key="1">
    <source>
        <dbReference type="SAM" id="MobiDB-lite"/>
    </source>
</evidence>
<protein>
    <recommendedName>
        <fullName evidence="4">UBX domain-containing protein</fullName>
    </recommendedName>
</protein>
<proteinExistence type="predicted"/>
<dbReference type="AlphaFoldDB" id="A0AA36JBT5"/>
<organism evidence="2 3">
    <name type="scientific">Effrenium voratum</name>
    <dbReference type="NCBI Taxonomy" id="2562239"/>
    <lineage>
        <taxon>Eukaryota</taxon>
        <taxon>Sar</taxon>
        <taxon>Alveolata</taxon>
        <taxon>Dinophyceae</taxon>
        <taxon>Suessiales</taxon>
        <taxon>Symbiodiniaceae</taxon>
        <taxon>Effrenium</taxon>
    </lineage>
</organism>
<feature type="region of interest" description="Disordered" evidence="1">
    <location>
        <begin position="14"/>
        <end position="46"/>
    </location>
</feature>
<dbReference type="EMBL" id="CAUJNA010003443">
    <property type="protein sequence ID" value="CAJ1402204.1"/>
    <property type="molecule type" value="Genomic_DNA"/>
</dbReference>
<dbReference type="InterPro" id="IPR029071">
    <property type="entry name" value="Ubiquitin-like_domsf"/>
</dbReference>